<dbReference type="Pfam" id="PF00370">
    <property type="entry name" value="FGGY_N"/>
    <property type="match status" value="1"/>
</dbReference>
<reference evidence="10 11" key="1">
    <citation type="submission" date="2018-05" db="EMBL/GenBank/DDBJ databases">
        <title>Zavarzinia sp. HR-AS.</title>
        <authorList>
            <person name="Lee Y."/>
            <person name="Jeon C.O."/>
        </authorList>
    </citation>
    <scope>NUCLEOTIDE SEQUENCE [LARGE SCALE GENOMIC DNA]</scope>
    <source>
        <strain evidence="10 11">HR-AS</strain>
    </source>
</reference>
<dbReference type="SUPFAM" id="SSF53067">
    <property type="entry name" value="Actin-like ATPase domain"/>
    <property type="match status" value="2"/>
</dbReference>
<evidence type="ECO:0000313" key="10">
    <source>
        <dbReference type="EMBL" id="PWR24754.1"/>
    </source>
</evidence>
<name>A0A317EEQ0_9PROT</name>
<sequence length="477" mass="49857">MTRRIAAIDQGTTSTRILVAEGNRAEVVHALPHEQHYPAPGRVEHDPEELIANIEACLAAAGPLDAIGIDNQGESCLAWDAVTRRALSPVIVWQDDRTADVTEALKAGGHEALTLERAGLPLDPYFSASKLGWIMAHVPEAGAALAAGRLRLGTTDAFFLDRLAGRFQTDVTTASRTSLMNLATGDWDDALCALFGVPRAALPPIRPTVADHGAITVAGRPVPVTASVVDQQASLYGHGCREAGDAKVTFGTGAFALAVTGPTMRRAPGEGLLPTIAWQRAGGAITYALDGGVYTAGSAMDWARRLGLFADYADIDDFEGPPAIERGLVFVPALAGLACPHWQRDAAGLWLGLTLDTGPRDLARAVLEGVALRTAEVVHAMAGHVPLGAEVSIDGGMARNAYFCRFLALVLGRPVVARGAGELTALGTALLAGAPDDLTLAGAGPDRRSLPEGDGAPARARFAEAIRMARAWGRHGL</sequence>
<evidence type="ECO:0000259" key="9">
    <source>
        <dbReference type="Pfam" id="PF02782"/>
    </source>
</evidence>
<evidence type="ECO:0000256" key="2">
    <source>
        <dbReference type="ARBA" id="ARBA00022679"/>
    </source>
</evidence>
<gene>
    <name evidence="10" type="ORF">DKG74_08135</name>
</gene>
<comment type="caution">
    <text evidence="10">The sequence shown here is derived from an EMBL/GenBank/DDBJ whole genome shotgun (WGS) entry which is preliminary data.</text>
</comment>
<evidence type="ECO:0000256" key="5">
    <source>
        <dbReference type="ARBA" id="ARBA00022840"/>
    </source>
</evidence>
<keyword evidence="2 7" id="KW-0808">Transferase</keyword>
<feature type="domain" description="Carbohydrate kinase FGGY C-terminal" evidence="9">
    <location>
        <begin position="247"/>
        <end position="433"/>
    </location>
</feature>
<dbReference type="GO" id="GO:0004370">
    <property type="term" value="F:glycerol kinase activity"/>
    <property type="evidence" value="ECO:0007669"/>
    <property type="project" value="TreeGrafter"/>
</dbReference>
<evidence type="ECO:0000256" key="1">
    <source>
        <dbReference type="ARBA" id="ARBA00009156"/>
    </source>
</evidence>
<evidence type="ECO:0000259" key="8">
    <source>
        <dbReference type="Pfam" id="PF00370"/>
    </source>
</evidence>
<dbReference type="Gene3D" id="3.30.420.40">
    <property type="match status" value="2"/>
</dbReference>
<dbReference type="InterPro" id="IPR000577">
    <property type="entry name" value="Carb_kinase_FGGY"/>
</dbReference>
<accession>A0A317EEQ0</accession>
<dbReference type="InterPro" id="IPR018485">
    <property type="entry name" value="FGGY_C"/>
</dbReference>
<dbReference type="InterPro" id="IPR018484">
    <property type="entry name" value="FGGY_N"/>
</dbReference>
<dbReference type="Proteomes" id="UP000245461">
    <property type="component" value="Unassembled WGS sequence"/>
</dbReference>
<protein>
    <recommendedName>
        <fullName evidence="6">ATP:glycerol 3-phosphotransferase</fullName>
    </recommendedName>
</protein>
<proteinExistence type="inferred from homology"/>
<dbReference type="EMBL" id="QGLE01000003">
    <property type="protein sequence ID" value="PWR24754.1"/>
    <property type="molecule type" value="Genomic_DNA"/>
</dbReference>
<evidence type="ECO:0000256" key="7">
    <source>
        <dbReference type="RuleBase" id="RU003733"/>
    </source>
</evidence>
<feature type="domain" description="Carbohydrate kinase FGGY N-terminal" evidence="8">
    <location>
        <begin position="6"/>
        <end position="237"/>
    </location>
</feature>
<dbReference type="PROSITE" id="PS00445">
    <property type="entry name" value="FGGY_KINASES_2"/>
    <property type="match status" value="1"/>
</dbReference>
<dbReference type="PANTHER" id="PTHR10196:SF69">
    <property type="entry name" value="GLYCEROL KINASE"/>
    <property type="match status" value="1"/>
</dbReference>
<dbReference type="Pfam" id="PF02782">
    <property type="entry name" value="FGGY_C"/>
    <property type="match status" value="1"/>
</dbReference>
<evidence type="ECO:0000313" key="11">
    <source>
        <dbReference type="Proteomes" id="UP000245461"/>
    </source>
</evidence>
<dbReference type="AlphaFoldDB" id="A0A317EEQ0"/>
<dbReference type="GO" id="GO:0005829">
    <property type="term" value="C:cytosol"/>
    <property type="evidence" value="ECO:0007669"/>
    <property type="project" value="TreeGrafter"/>
</dbReference>
<keyword evidence="11" id="KW-1185">Reference proteome</keyword>
<dbReference type="PIRSF" id="PIRSF000538">
    <property type="entry name" value="GlpK"/>
    <property type="match status" value="1"/>
</dbReference>
<dbReference type="InterPro" id="IPR018483">
    <property type="entry name" value="Carb_kinase_FGGY_CS"/>
</dbReference>
<dbReference type="PANTHER" id="PTHR10196">
    <property type="entry name" value="SUGAR KINASE"/>
    <property type="match status" value="1"/>
</dbReference>
<dbReference type="GO" id="GO:0019563">
    <property type="term" value="P:glycerol catabolic process"/>
    <property type="evidence" value="ECO:0007669"/>
    <property type="project" value="TreeGrafter"/>
</dbReference>
<keyword evidence="3" id="KW-0547">Nucleotide-binding</keyword>
<keyword evidence="5" id="KW-0067">ATP-binding</keyword>
<comment type="similarity">
    <text evidence="1 7">Belongs to the FGGY kinase family.</text>
</comment>
<evidence type="ECO:0000256" key="3">
    <source>
        <dbReference type="ARBA" id="ARBA00022741"/>
    </source>
</evidence>
<dbReference type="RefSeq" id="WP_109904498.1">
    <property type="nucleotide sequence ID" value="NZ_QGLE01000003.1"/>
</dbReference>
<organism evidence="10 11">
    <name type="scientific">Zavarzinia aquatilis</name>
    <dbReference type="NCBI Taxonomy" id="2211142"/>
    <lineage>
        <taxon>Bacteria</taxon>
        <taxon>Pseudomonadati</taxon>
        <taxon>Pseudomonadota</taxon>
        <taxon>Alphaproteobacteria</taxon>
        <taxon>Rhodospirillales</taxon>
        <taxon>Zavarziniaceae</taxon>
        <taxon>Zavarzinia</taxon>
    </lineage>
</organism>
<evidence type="ECO:0000256" key="6">
    <source>
        <dbReference type="ARBA" id="ARBA00043149"/>
    </source>
</evidence>
<evidence type="ECO:0000256" key="4">
    <source>
        <dbReference type="ARBA" id="ARBA00022777"/>
    </source>
</evidence>
<dbReference type="InterPro" id="IPR043129">
    <property type="entry name" value="ATPase_NBD"/>
</dbReference>
<keyword evidence="4 7" id="KW-0418">Kinase</keyword>
<dbReference type="OrthoDB" id="9805576at2"/>
<dbReference type="GO" id="GO:0005524">
    <property type="term" value="F:ATP binding"/>
    <property type="evidence" value="ECO:0007669"/>
    <property type="project" value="UniProtKB-KW"/>
</dbReference>